<dbReference type="InterPro" id="IPR000315">
    <property type="entry name" value="Znf_B-box"/>
</dbReference>
<dbReference type="SUPFAM" id="SSF49899">
    <property type="entry name" value="Concanavalin A-like lectins/glucanases"/>
    <property type="match status" value="1"/>
</dbReference>
<dbReference type="SMART" id="SM00336">
    <property type="entry name" value="BBOX"/>
    <property type="match status" value="1"/>
</dbReference>
<dbReference type="Pfam" id="PF00622">
    <property type="entry name" value="SPRY"/>
    <property type="match status" value="1"/>
</dbReference>
<keyword evidence="4" id="KW-0479">Metal-binding</keyword>
<dbReference type="InterPro" id="IPR001870">
    <property type="entry name" value="B30.2/SPRY"/>
</dbReference>
<keyword evidence="2" id="KW-0963">Cytoplasm</keyword>
<dbReference type="InterPro" id="IPR001841">
    <property type="entry name" value="Znf_RING"/>
</dbReference>
<dbReference type="HOGENOM" id="CLU_013137_0_2_1"/>
<dbReference type="InterPro" id="IPR017907">
    <property type="entry name" value="Znf_RING_CS"/>
</dbReference>
<evidence type="ECO:0000256" key="5">
    <source>
        <dbReference type="ARBA" id="ARBA00022771"/>
    </source>
</evidence>
<sequence length="649" mass="73742">KDQLENELTCPICFQYYRDPVILNCKHSFCRECILKTWEHGPSNCPHCRMLFFFMDRQEMERKLEKNFQLANIVESFASLKLSTPAPKPAPKKKKSSKSVASVVLVPKDVSVNNTPIMCDWCVGAKRQAVKTCQLCAVSMCQEHLEPHLVNVTFRHHILVKPCKPVKHRLCPEHREPLKMYCTQDNACVCTVCCIAGKHRGHELMPIDEFATSKKKTMYLNVYGNVSLKVNKLSHLELYSKLVDYTQKASVDFKKKITSSLEAAVTELQTEHGRIQQLAITEESHVLQKITRQISQREKSIEETLAINGEVQALMRHEDDITFLEESQAMEERYARACRKVKCGLWNSITITAVNFGSISAGNANPSESLWYLDMTFMLVHELISALGECVSLHTTHSDGYQSVYHQVQFVIFTRSNNTQIIQMCKLNAWKKRILIKKHHFMYFHLNSNTKSISGAGCTIQAFPMLADCADCVGSFRNIAVDSDTAHFHLEVAKDRKKVCLPRFQNRKEIADIPQRFSFWRQALSCESFTFGQHYWEVGVEESNEWAVGVAYSSLPRKGKGALIELGGNDKSWCLENNSGAVTVNHRADKETLQINDNLKRIGVLLNCDKGTVAFYNVCLVKTHLHTFSTAFTEPVFAAFKVMSGTLTM</sequence>
<dbReference type="GO" id="GO:0008270">
    <property type="term" value="F:zinc ion binding"/>
    <property type="evidence" value="ECO:0007669"/>
    <property type="project" value="UniProtKB-KW"/>
</dbReference>
<feature type="domain" description="B30.2/SPRY" evidence="11">
    <location>
        <begin position="459"/>
        <end position="649"/>
    </location>
</feature>
<evidence type="ECO:0000256" key="3">
    <source>
        <dbReference type="ARBA" id="ARBA00022588"/>
    </source>
</evidence>
<evidence type="ECO:0000259" key="10">
    <source>
        <dbReference type="PROSITE" id="PS50119"/>
    </source>
</evidence>
<dbReference type="InterPro" id="IPR003877">
    <property type="entry name" value="SPRY_dom"/>
</dbReference>
<evidence type="ECO:0000259" key="11">
    <source>
        <dbReference type="PROSITE" id="PS50188"/>
    </source>
</evidence>
<dbReference type="STRING" id="7757.ENSPMAP00000000299"/>
<dbReference type="AlphaFoldDB" id="S4R519"/>
<organism evidence="12">
    <name type="scientific">Petromyzon marinus</name>
    <name type="common">Sea lamprey</name>
    <dbReference type="NCBI Taxonomy" id="7757"/>
    <lineage>
        <taxon>Eukaryota</taxon>
        <taxon>Metazoa</taxon>
        <taxon>Chordata</taxon>
        <taxon>Craniata</taxon>
        <taxon>Vertebrata</taxon>
        <taxon>Cyclostomata</taxon>
        <taxon>Hyperoartia</taxon>
        <taxon>Petromyzontiformes</taxon>
        <taxon>Petromyzontidae</taxon>
        <taxon>Petromyzon</taxon>
    </lineage>
</organism>
<reference evidence="12" key="1">
    <citation type="submission" date="2025-08" db="UniProtKB">
        <authorList>
            <consortium name="Ensembl"/>
        </authorList>
    </citation>
    <scope>IDENTIFICATION</scope>
</reference>
<evidence type="ECO:0000259" key="9">
    <source>
        <dbReference type="PROSITE" id="PS50089"/>
    </source>
</evidence>
<dbReference type="PANTHER" id="PTHR25465">
    <property type="entry name" value="B-BOX DOMAIN CONTAINING"/>
    <property type="match status" value="1"/>
</dbReference>
<dbReference type="PANTHER" id="PTHR25465:SF31">
    <property type="entry name" value="RING-TYPE DOMAIN-CONTAINING PROTEIN"/>
    <property type="match status" value="1"/>
</dbReference>
<dbReference type="Pfam" id="PF00097">
    <property type="entry name" value="zf-C3HC4"/>
    <property type="match status" value="1"/>
</dbReference>
<dbReference type="InterPro" id="IPR003879">
    <property type="entry name" value="Butyrophylin_SPRY"/>
</dbReference>
<evidence type="ECO:0000256" key="2">
    <source>
        <dbReference type="ARBA" id="ARBA00022490"/>
    </source>
</evidence>
<dbReference type="PROSITE" id="PS50119">
    <property type="entry name" value="ZF_BBOX"/>
    <property type="match status" value="1"/>
</dbReference>
<comment type="subcellular location">
    <subcellularLocation>
        <location evidence="1">Cytoplasm</location>
    </subcellularLocation>
</comment>
<dbReference type="Gene3D" id="3.30.40.10">
    <property type="entry name" value="Zinc/RING finger domain, C3HC4 (zinc finger)"/>
    <property type="match status" value="1"/>
</dbReference>
<keyword evidence="6" id="KW-0862">Zinc</keyword>
<dbReference type="InterPro" id="IPR018957">
    <property type="entry name" value="Znf_C3HC4_RING-type"/>
</dbReference>
<dbReference type="SMART" id="SM00449">
    <property type="entry name" value="SPRY"/>
    <property type="match status" value="1"/>
</dbReference>
<proteinExistence type="predicted"/>
<dbReference type="SMART" id="SM00589">
    <property type="entry name" value="PRY"/>
    <property type="match status" value="1"/>
</dbReference>
<evidence type="ECO:0000313" key="12">
    <source>
        <dbReference type="Ensembl" id="ENSPMAP00000000299.1"/>
    </source>
</evidence>
<dbReference type="Gene3D" id="2.60.120.920">
    <property type="match status" value="1"/>
</dbReference>
<dbReference type="InterPro" id="IPR051051">
    <property type="entry name" value="E3_ubiq-ligase_TRIM/RNF"/>
</dbReference>
<protein>
    <submittedName>
        <fullName evidence="12">Uncharacterized protein</fullName>
    </submittedName>
</protein>
<name>S4R519_PETMA</name>
<dbReference type="Ensembl" id="ENSPMAT00000000299.1">
    <property type="protein sequence ID" value="ENSPMAP00000000299.1"/>
    <property type="gene ID" value="ENSPMAG00000000266.1"/>
</dbReference>
<evidence type="ECO:0000256" key="4">
    <source>
        <dbReference type="ARBA" id="ARBA00022723"/>
    </source>
</evidence>
<dbReference type="InterPro" id="IPR013320">
    <property type="entry name" value="ConA-like_dom_sf"/>
</dbReference>
<reference evidence="12" key="2">
    <citation type="submission" date="2025-09" db="UniProtKB">
        <authorList>
            <consortium name="Ensembl"/>
        </authorList>
    </citation>
    <scope>IDENTIFICATION</scope>
</reference>
<dbReference type="GO" id="GO:0045087">
    <property type="term" value="P:innate immune response"/>
    <property type="evidence" value="ECO:0007669"/>
    <property type="project" value="UniProtKB-KW"/>
</dbReference>
<evidence type="ECO:0000256" key="6">
    <source>
        <dbReference type="ARBA" id="ARBA00022833"/>
    </source>
</evidence>
<dbReference type="SMART" id="SM00184">
    <property type="entry name" value="RING"/>
    <property type="match status" value="1"/>
</dbReference>
<keyword evidence="7" id="KW-0391">Immunity</keyword>
<dbReference type="GO" id="GO:0005737">
    <property type="term" value="C:cytoplasm"/>
    <property type="evidence" value="ECO:0007669"/>
    <property type="project" value="UniProtKB-SubCell"/>
</dbReference>
<keyword evidence="5 8" id="KW-0863">Zinc-finger</keyword>
<dbReference type="PROSITE" id="PS50188">
    <property type="entry name" value="B302_SPRY"/>
    <property type="match status" value="1"/>
</dbReference>
<dbReference type="PROSITE" id="PS00518">
    <property type="entry name" value="ZF_RING_1"/>
    <property type="match status" value="1"/>
</dbReference>
<dbReference type="Gene3D" id="3.30.160.60">
    <property type="entry name" value="Classic Zinc Finger"/>
    <property type="match status" value="1"/>
</dbReference>
<keyword evidence="3" id="KW-0399">Innate immunity</keyword>
<dbReference type="InterPro" id="IPR006574">
    <property type="entry name" value="PRY"/>
</dbReference>
<evidence type="ECO:0000256" key="1">
    <source>
        <dbReference type="ARBA" id="ARBA00004496"/>
    </source>
</evidence>
<evidence type="ECO:0000256" key="7">
    <source>
        <dbReference type="ARBA" id="ARBA00022859"/>
    </source>
</evidence>
<dbReference type="SUPFAM" id="SSF57850">
    <property type="entry name" value="RING/U-box"/>
    <property type="match status" value="1"/>
</dbReference>
<dbReference type="Pfam" id="PF00643">
    <property type="entry name" value="zf-B_box"/>
    <property type="match status" value="1"/>
</dbReference>
<dbReference type="Pfam" id="PF13765">
    <property type="entry name" value="PRY"/>
    <property type="match status" value="1"/>
</dbReference>
<dbReference type="PRINTS" id="PR01407">
    <property type="entry name" value="BUTYPHLNCDUF"/>
</dbReference>
<dbReference type="InterPro" id="IPR013083">
    <property type="entry name" value="Znf_RING/FYVE/PHD"/>
</dbReference>
<feature type="domain" description="RING-type" evidence="9">
    <location>
        <begin position="10"/>
        <end position="49"/>
    </location>
</feature>
<dbReference type="SUPFAM" id="SSF57845">
    <property type="entry name" value="B-box zinc-binding domain"/>
    <property type="match status" value="1"/>
</dbReference>
<dbReference type="PROSITE" id="PS50089">
    <property type="entry name" value="ZF_RING_2"/>
    <property type="match status" value="1"/>
</dbReference>
<dbReference type="InterPro" id="IPR043136">
    <property type="entry name" value="B30.2/SPRY_sf"/>
</dbReference>
<accession>S4R519</accession>
<dbReference type="GeneTree" id="ENSGT01030000234583"/>
<dbReference type="Gene3D" id="4.10.830.40">
    <property type="match status" value="1"/>
</dbReference>
<feature type="domain" description="B box-type" evidence="10">
    <location>
        <begin position="166"/>
        <end position="207"/>
    </location>
</feature>
<evidence type="ECO:0000256" key="8">
    <source>
        <dbReference type="PROSITE-ProRule" id="PRU00024"/>
    </source>
</evidence>